<dbReference type="GO" id="GO:0016272">
    <property type="term" value="C:prefoldin complex"/>
    <property type="evidence" value="ECO:0007669"/>
    <property type="project" value="InterPro"/>
</dbReference>
<dbReference type="InterPro" id="IPR009053">
    <property type="entry name" value="Prefoldin"/>
</dbReference>
<evidence type="ECO:0000256" key="4">
    <source>
        <dbReference type="ARBA" id="ARBA00024667"/>
    </source>
</evidence>
<dbReference type="Gene3D" id="1.10.287.370">
    <property type="match status" value="1"/>
</dbReference>
<dbReference type="GO" id="GO:0006457">
    <property type="term" value="P:protein folding"/>
    <property type="evidence" value="ECO:0007669"/>
    <property type="project" value="InterPro"/>
</dbReference>
<dbReference type="PANTHER" id="PTHR13303">
    <property type="entry name" value="PREFOLDIN SUBUNIT 2"/>
    <property type="match status" value="1"/>
</dbReference>
<evidence type="ECO:0000256" key="6">
    <source>
        <dbReference type="SAM" id="MobiDB-lite"/>
    </source>
</evidence>
<dbReference type="Pfam" id="PF01920">
    <property type="entry name" value="Prefoldin_2"/>
    <property type="match status" value="1"/>
</dbReference>
<evidence type="ECO:0000256" key="5">
    <source>
        <dbReference type="SAM" id="Coils"/>
    </source>
</evidence>
<feature type="compositionally biased region" description="Low complexity" evidence="6">
    <location>
        <begin position="138"/>
        <end position="150"/>
    </location>
</feature>
<comment type="function">
    <text evidence="4">Binds specifically to cytosolic chaperonin (c-CPN) and transfers target proteins to it. Binds to nascent polypeptide chain and promotes folding in an environment in which there are many competing pathways for nonnative proteins.</text>
</comment>
<dbReference type="AlphaFoldDB" id="A0AAW2I1Z7"/>
<evidence type="ECO:0008006" key="8">
    <source>
        <dbReference type="Google" id="ProtNLM"/>
    </source>
</evidence>
<feature type="coiled-coil region" evidence="5">
    <location>
        <begin position="41"/>
        <end position="104"/>
    </location>
</feature>
<comment type="similarity">
    <text evidence="1">Belongs to the prefoldin subunit beta family.</text>
</comment>
<feature type="region of interest" description="Disordered" evidence="6">
    <location>
        <begin position="128"/>
        <end position="150"/>
    </location>
</feature>
<evidence type="ECO:0000313" key="7">
    <source>
        <dbReference type="EMBL" id="KAL0275986.1"/>
    </source>
</evidence>
<dbReference type="GO" id="GO:0051082">
    <property type="term" value="F:unfolded protein binding"/>
    <property type="evidence" value="ECO:0007669"/>
    <property type="project" value="InterPro"/>
</dbReference>
<proteinExistence type="inferred from homology"/>
<evidence type="ECO:0000256" key="2">
    <source>
        <dbReference type="ARBA" id="ARBA00011695"/>
    </source>
</evidence>
<name>A0AAW2I1Z7_9NEOP</name>
<keyword evidence="3" id="KW-0143">Chaperone</keyword>
<dbReference type="FunFam" id="1.10.287.370:FF:000002">
    <property type="entry name" value="Prefoldin subunit 2"/>
    <property type="match status" value="1"/>
</dbReference>
<keyword evidence="5" id="KW-0175">Coiled coil</keyword>
<dbReference type="CDD" id="cd23163">
    <property type="entry name" value="Prefoldin_2"/>
    <property type="match status" value="1"/>
</dbReference>
<sequence length="150" mass="16719">MSQAPSADLSKKKTLKPRSQEEIVMGFQKLRGEQRYLSNKITELEIDLHEHKVAMDTLKDLDGGRRCFKLVGGILCERTVQEVLPEVQANLDQLTKVIESLNQQLVVKGTEINAYKDEHNIVFKNVEEVAQPPESEPKSTSASSASVIAS</sequence>
<organism evidence="7">
    <name type="scientific">Menopon gallinae</name>
    <name type="common">poultry shaft louse</name>
    <dbReference type="NCBI Taxonomy" id="328185"/>
    <lineage>
        <taxon>Eukaryota</taxon>
        <taxon>Metazoa</taxon>
        <taxon>Ecdysozoa</taxon>
        <taxon>Arthropoda</taxon>
        <taxon>Hexapoda</taxon>
        <taxon>Insecta</taxon>
        <taxon>Pterygota</taxon>
        <taxon>Neoptera</taxon>
        <taxon>Paraneoptera</taxon>
        <taxon>Psocodea</taxon>
        <taxon>Troctomorpha</taxon>
        <taxon>Phthiraptera</taxon>
        <taxon>Amblycera</taxon>
        <taxon>Menoponidae</taxon>
        <taxon>Menopon</taxon>
    </lineage>
</organism>
<comment type="caution">
    <text evidence="7">The sequence shown here is derived from an EMBL/GenBank/DDBJ whole genome shotgun (WGS) entry which is preliminary data.</text>
</comment>
<gene>
    <name evidence="7" type="ORF">PYX00_003674</name>
</gene>
<evidence type="ECO:0000256" key="3">
    <source>
        <dbReference type="ARBA" id="ARBA00023186"/>
    </source>
</evidence>
<evidence type="ECO:0000256" key="1">
    <source>
        <dbReference type="ARBA" id="ARBA00008045"/>
    </source>
</evidence>
<dbReference type="InterPro" id="IPR002777">
    <property type="entry name" value="PFD_beta-like"/>
</dbReference>
<dbReference type="EMBL" id="JARGDH010000002">
    <property type="protein sequence ID" value="KAL0275986.1"/>
    <property type="molecule type" value="Genomic_DNA"/>
</dbReference>
<reference evidence="7" key="1">
    <citation type="journal article" date="2024" name="Gigascience">
        <title>Chromosome-level genome of the poultry shaft louse Menopon gallinae provides insight into the host-switching and adaptive evolution of parasitic lice.</title>
        <authorList>
            <person name="Xu Y."/>
            <person name="Ma L."/>
            <person name="Liu S."/>
            <person name="Liang Y."/>
            <person name="Liu Q."/>
            <person name="He Z."/>
            <person name="Tian L."/>
            <person name="Duan Y."/>
            <person name="Cai W."/>
            <person name="Li H."/>
            <person name="Song F."/>
        </authorList>
    </citation>
    <scope>NUCLEOTIDE SEQUENCE</scope>
    <source>
        <strain evidence="7">Cailab_2023a</strain>
    </source>
</reference>
<dbReference type="SUPFAM" id="SSF46579">
    <property type="entry name" value="Prefoldin"/>
    <property type="match status" value="1"/>
</dbReference>
<protein>
    <recommendedName>
        <fullName evidence="8">Prefoldin subunit 2</fullName>
    </recommendedName>
</protein>
<comment type="subunit">
    <text evidence="2">Heterohexamer of two PFD-alpha type and four PFD-beta type subunits.</text>
</comment>
<dbReference type="InterPro" id="IPR027235">
    <property type="entry name" value="PFD2"/>
</dbReference>
<accession>A0AAW2I1Z7</accession>